<proteinExistence type="predicted"/>
<gene>
    <name evidence="1" type="ORF">OCU04_006940</name>
</gene>
<dbReference type="Proteomes" id="UP001152300">
    <property type="component" value="Unassembled WGS sequence"/>
</dbReference>
<keyword evidence="2" id="KW-1185">Reference proteome</keyword>
<comment type="caution">
    <text evidence="1">The sequence shown here is derived from an EMBL/GenBank/DDBJ whole genome shotgun (WGS) entry which is preliminary data.</text>
</comment>
<protein>
    <submittedName>
        <fullName evidence="1">Uncharacterized protein</fullName>
    </submittedName>
</protein>
<dbReference type="AlphaFoldDB" id="A0A9X0AKT4"/>
<reference evidence="1" key="1">
    <citation type="submission" date="2022-11" db="EMBL/GenBank/DDBJ databases">
        <title>Genome Resource of Sclerotinia nivalis Strain SnTB1, a Plant Pathogen Isolated from American Ginseng.</title>
        <authorList>
            <person name="Fan S."/>
        </authorList>
    </citation>
    <scope>NUCLEOTIDE SEQUENCE</scope>
    <source>
        <strain evidence="1">SnTB1</strain>
    </source>
</reference>
<evidence type="ECO:0000313" key="2">
    <source>
        <dbReference type="Proteomes" id="UP001152300"/>
    </source>
</evidence>
<name>A0A9X0AKT4_9HELO</name>
<evidence type="ECO:0000313" key="1">
    <source>
        <dbReference type="EMBL" id="KAJ8064612.1"/>
    </source>
</evidence>
<organism evidence="1 2">
    <name type="scientific">Sclerotinia nivalis</name>
    <dbReference type="NCBI Taxonomy" id="352851"/>
    <lineage>
        <taxon>Eukaryota</taxon>
        <taxon>Fungi</taxon>
        <taxon>Dikarya</taxon>
        <taxon>Ascomycota</taxon>
        <taxon>Pezizomycotina</taxon>
        <taxon>Leotiomycetes</taxon>
        <taxon>Helotiales</taxon>
        <taxon>Sclerotiniaceae</taxon>
        <taxon>Sclerotinia</taxon>
    </lineage>
</organism>
<dbReference type="EMBL" id="JAPEIS010000007">
    <property type="protein sequence ID" value="KAJ8064612.1"/>
    <property type="molecule type" value="Genomic_DNA"/>
</dbReference>
<accession>A0A9X0AKT4</accession>
<sequence>MEFSANLPDFGRRLLPQLVDEIAYSDTRRIFASILKFANLEEGSIDIDYETLSMAVNRCAFLVDALLMGRGPTVVLCIGPLDLRYLIIILGMCKWDIL</sequence>
<dbReference type="OrthoDB" id="429813at2759"/>